<sequence>MVTSSIASGFSLCRTRNCVLTSLCFFRFCLSVGIGGDYPLSSLLMAEMSCKETRGSFIAAVFSMQGFGILAGSAVTMIVTKVFDQGPSRPLDYWPPEDADLAWRSIVMFGAIPAVLTFYWRMVMPGTPRYTALVEGNIPQAVRDAQELLGISLDHIQWETPPEPLRYSLFSKEFLRHNGRHLFGCAASWMLIDIVFYSITLFQSKIYESKIGDPRSYTACGEAFAVAKLQAIMAACSTIPGYWAAVFLIDRIGRVKIQMMAKLFPAQFRSTSHGLSGAFGKVGAIIGSIGFIWGRSNGFGMQYFLIILGGICLLGCVLTYFYTPETNDRSLEDNESEEEPDERPMMRRSPANGGVVSDQHSESDSLETENPFHTCPTSL</sequence>
<keyword evidence="2" id="KW-1185">Reference proteome</keyword>
<reference evidence="1 2" key="1">
    <citation type="journal article" date="2022" name="Hortic Res">
        <title>A haplotype resolved chromosomal level avocado genome allows analysis of novel avocado genes.</title>
        <authorList>
            <person name="Nath O."/>
            <person name="Fletcher S.J."/>
            <person name="Hayward A."/>
            <person name="Shaw L.M."/>
            <person name="Masouleh A.K."/>
            <person name="Furtado A."/>
            <person name="Henry R.J."/>
            <person name="Mitter N."/>
        </authorList>
    </citation>
    <scope>NUCLEOTIDE SEQUENCE [LARGE SCALE GENOMIC DNA]</scope>
    <source>
        <strain evidence="2">cv. Hass</strain>
    </source>
</reference>
<comment type="caution">
    <text evidence="1">The sequence shown here is derived from an EMBL/GenBank/DDBJ whole genome shotgun (WGS) entry which is preliminary data.</text>
</comment>
<gene>
    <name evidence="1" type="ORF">MRB53_012973</name>
</gene>
<name>A0ACC2M045_PERAE</name>
<dbReference type="Proteomes" id="UP001234297">
    <property type="component" value="Chromosome 3"/>
</dbReference>
<protein>
    <submittedName>
        <fullName evidence="1">Uncharacterized protein</fullName>
    </submittedName>
</protein>
<organism evidence="1 2">
    <name type="scientific">Persea americana</name>
    <name type="common">Avocado</name>
    <dbReference type="NCBI Taxonomy" id="3435"/>
    <lineage>
        <taxon>Eukaryota</taxon>
        <taxon>Viridiplantae</taxon>
        <taxon>Streptophyta</taxon>
        <taxon>Embryophyta</taxon>
        <taxon>Tracheophyta</taxon>
        <taxon>Spermatophyta</taxon>
        <taxon>Magnoliopsida</taxon>
        <taxon>Magnoliidae</taxon>
        <taxon>Laurales</taxon>
        <taxon>Lauraceae</taxon>
        <taxon>Persea</taxon>
    </lineage>
</organism>
<accession>A0ACC2M045</accession>
<evidence type="ECO:0000313" key="1">
    <source>
        <dbReference type="EMBL" id="KAJ8638706.1"/>
    </source>
</evidence>
<evidence type="ECO:0000313" key="2">
    <source>
        <dbReference type="Proteomes" id="UP001234297"/>
    </source>
</evidence>
<proteinExistence type="predicted"/>
<dbReference type="EMBL" id="CM056811">
    <property type="protein sequence ID" value="KAJ8638706.1"/>
    <property type="molecule type" value="Genomic_DNA"/>
</dbReference>